<comment type="similarity">
    <text evidence="2">Belongs to the complex I subunit 4 family.</text>
</comment>
<accession>A0ABD6ASN6</accession>
<dbReference type="GO" id="GO:0016020">
    <property type="term" value="C:membrane"/>
    <property type="evidence" value="ECO:0007669"/>
    <property type="project" value="UniProtKB-SubCell"/>
</dbReference>
<name>A0ABD6ASN6_9EURY</name>
<dbReference type="EMBL" id="JBHUDC010000002">
    <property type="protein sequence ID" value="MFD1512268.1"/>
    <property type="molecule type" value="Genomic_DNA"/>
</dbReference>
<dbReference type="Pfam" id="PF01059">
    <property type="entry name" value="Oxidored_q5_N"/>
    <property type="match status" value="1"/>
</dbReference>
<keyword evidence="5 8" id="KW-1133">Transmembrane helix</keyword>
<dbReference type="PANTHER" id="PTHR43507:SF1">
    <property type="entry name" value="NADH-UBIQUINONE OXIDOREDUCTASE CHAIN 4"/>
    <property type="match status" value="1"/>
</dbReference>
<dbReference type="PRINTS" id="PR01437">
    <property type="entry name" value="NUOXDRDTASE4"/>
</dbReference>
<feature type="domain" description="NADH:ubiquinone oxidoreductase chain 4 N-terminal" evidence="10">
    <location>
        <begin position="73"/>
        <end position="126"/>
    </location>
</feature>
<sequence>MLVELLLAACLVGAVVTFVAPDRVAGKLALGISLLPLVGALYMYATFDGSGNALFGGATMFGENVAWLDLAGYQLSYHTGLDGLSLPLVVLSTVLIPLAILSAWTPIQSRQSQFYGLVLLMEASLIGVFSALDFFVWFVFWEAVLIPMYFLIGVWGGPRRKYAAIKFFVYTNVASLVMFIGFMTLVFALGDSVSSFGLPAVTQAIAAGNLGNVAGVAGSTIALVSFVLMFFGFAVKVPIVPLHTWLPDAHVEAPTPVSVLLAGVLLKMGTYALLRFNFTMLPGVAQDLAVFIALLGAASVIYGALLALAQQDLKRIVAYSSVSSMGYVILGLVAYTQYGLGGATFQMVAHGLISGLMFMCVGVVYNTTHTRMVGDMSGLASRMPYTVGALIAGAFAYMGLPLMAGFAGEFFIFRGSFASTVLPNNGMALITGVAMFGIVIVAGYLLFAMQRTLFGEFFSATEYDVREAAVHDVAPLFVLVLLIIALGTAPGIFFEMIWNASQPILDNVQSGGEAAVESLATVLGGVR</sequence>
<feature type="transmembrane region" description="Helical" evidence="8">
    <location>
        <begin position="210"/>
        <end position="235"/>
    </location>
</feature>
<feature type="domain" description="NADH:quinone oxidoreductase/Mrp antiporter transmembrane" evidence="9">
    <location>
        <begin position="132"/>
        <end position="421"/>
    </location>
</feature>
<feature type="transmembrane region" description="Helical" evidence="8">
    <location>
        <begin position="256"/>
        <end position="276"/>
    </location>
</feature>
<evidence type="ECO:0000256" key="4">
    <source>
        <dbReference type="ARBA" id="ARBA00022967"/>
    </source>
</evidence>
<dbReference type="AlphaFoldDB" id="A0ABD6ASN6"/>
<dbReference type="PANTHER" id="PTHR43507">
    <property type="entry name" value="NADH-UBIQUINONE OXIDOREDUCTASE CHAIN 4"/>
    <property type="match status" value="1"/>
</dbReference>
<dbReference type="Pfam" id="PF00361">
    <property type="entry name" value="Proton_antipo_M"/>
    <property type="match status" value="1"/>
</dbReference>
<gene>
    <name evidence="11" type="ORF">ACFSBT_03110</name>
</gene>
<comment type="subcellular location">
    <subcellularLocation>
        <location evidence="1">Membrane</location>
        <topology evidence="1">Multi-pass membrane protein</topology>
    </subcellularLocation>
</comment>
<evidence type="ECO:0000256" key="5">
    <source>
        <dbReference type="ARBA" id="ARBA00022989"/>
    </source>
</evidence>
<keyword evidence="12" id="KW-1185">Reference proteome</keyword>
<keyword evidence="6" id="KW-0520">NAD</keyword>
<dbReference type="InterPro" id="IPR001750">
    <property type="entry name" value="ND/Mrp_TM"/>
</dbReference>
<feature type="transmembrane region" description="Helical" evidence="8">
    <location>
        <begin position="347"/>
        <end position="365"/>
    </location>
</feature>
<keyword evidence="3 8" id="KW-0812">Transmembrane</keyword>
<reference evidence="11 12" key="1">
    <citation type="journal article" date="2019" name="Int. J. Syst. Evol. Microbiol.">
        <title>The Global Catalogue of Microorganisms (GCM) 10K type strain sequencing project: providing services to taxonomists for standard genome sequencing and annotation.</title>
        <authorList>
            <consortium name="The Broad Institute Genomics Platform"/>
            <consortium name="The Broad Institute Genome Sequencing Center for Infectious Disease"/>
            <person name="Wu L."/>
            <person name="Ma J."/>
        </authorList>
    </citation>
    <scope>NUCLEOTIDE SEQUENCE [LARGE SCALE GENOMIC DNA]</scope>
    <source>
        <strain evidence="11 12">CGMCC 1.12563</strain>
    </source>
</reference>
<keyword evidence="7 8" id="KW-0472">Membrane</keyword>
<evidence type="ECO:0000256" key="6">
    <source>
        <dbReference type="ARBA" id="ARBA00023027"/>
    </source>
</evidence>
<feature type="transmembrane region" description="Helical" evidence="8">
    <location>
        <begin position="84"/>
        <end position="107"/>
    </location>
</feature>
<evidence type="ECO:0000259" key="9">
    <source>
        <dbReference type="Pfam" id="PF00361"/>
    </source>
</evidence>
<feature type="transmembrane region" description="Helical" evidence="8">
    <location>
        <begin position="167"/>
        <end position="190"/>
    </location>
</feature>
<feature type="transmembrane region" description="Helical" evidence="8">
    <location>
        <begin position="385"/>
        <end position="407"/>
    </location>
</feature>
<dbReference type="InterPro" id="IPR010227">
    <property type="entry name" value="NADH_Q_OxRdtase_chainM/4"/>
</dbReference>
<feature type="transmembrane region" description="Helical" evidence="8">
    <location>
        <begin position="427"/>
        <end position="447"/>
    </location>
</feature>
<proteinExistence type="inferred from homology"/>
<feature type="transmembrane region" description="Helical" evidence="8">
    <location>
        <begin position="476"/>
        <end position="498"/>
    </location>
</feature>
<feature type="transmembrane region" description="Helical" evidence="8">
    <location>
        <begin position="114"/>
        <end position="132"/>
    </location>
</feature>
<evidence type="ECO:0000256" key="1">
    <source>
        <dbReference type="ARBA" id="ARBA00004141"/>
    </source>
</evidence>
<comment type="caution">
    <text evidence="11">The sequence shown here is derived from an EMBL/GenBank/DDBJ whole genome shotgun (WGS) entry which is preliminary data.</text>
</comment>
<dbReference type="RefSeq" id="WP_250872252.1">
    <property type="nucleotide sequence ID" value="NZ_JALXFV010000002.1"/>
</dbReference>
<evidence type="ECO:0000256" key="8">
    <source>
        <dbReference type="SAM" id="Phobius"/>
    </source>
</evidence>
<evidence type="ECO:0000256" key="3">
    <source>
        <dbReference type="ARBA" id="ARBA00022692"/>
    </source>
</evidence>
<dbReference type="InterPro" id="IPR003918">
    <property type="entry name" value="NADH_UbQ_OxRdtase"/>
</dbReference>
<dbReference type="NCBIfam" id="TIGR01972">
    <property type="entry name" value="NDH_I_M"/>
    <property type="match status" value="1"/>
</dbReference>
<evidence type="ECO:0000313" key="11">
    <source>
        <dbReference type="EMBL" id="MFD1512268.1"/>
    </source>
</evidence>
<feature type="transmembrane region" description="Helical" evidence="8">
    <location>
        <begin position="316"/>
        <end position="335"/>
    </location>
</feature>
<evidence type="ECO:0000256" key="2">
    <source>
        <dbReference type="ARBA" id="ARBA00009025"/>
    </source>
</evidence>
<protein>
    <submittedName>
        <fullName evidence="11">NuoM family protein</fullName>
    </submittedName>
</protein>
<evidence type="ECO:0000256" key="7">
    <source>
        <dbReference type="ARBA" id="ARBA00023136"/>
    </source>
</evidence>
<evidence type="ECO:0000313" key="12">
    <source>
        <dbReference type="Proteomes" id="UP001597187"/>
    </source>
</evidence>
<feature type="transmembrane region" description="Helical" evidence="8">
    <location>
        <begin position="138"/>
        <end position="155"/>
    </location>
</feature>
<organism evidence="11 12">
    <name type="scientific">Halomarina rubra</name>
    <dbReference type="NCBI Taxonomy" id="2071873"/>
    <lineage>
        <taxon>Archaea</taxon>
        <taxon>Methanobacteriati</taxon>
        <taxon>Methanobacteriota</taxon>
        <taxon>Stenosarchaea group</taxon>
        <taxon>Halobacteria</taxon>
        <taxon>Halobacteriales</taxon>
        <taxon>Natronomonadaceae</taxon>
        <taxon>Halomarina</taxon>
    </lineage>
</organism>
<feature type="transmembrane region" description="Helical" evidence="8">
    <location>
        <begin position="288"/>
        <end position="309"/>
    </location>
</feature>
<evidence type="ECO:0000259" key="10">
    <source>
        <dbReference type="Pfam" id="PF01059"/>
    </source>
</evidence>
<dbReference type="InterPro" id="IPR000260">
    <property type="entry name" value="NADH4_N"/>
</dbReference>
<dbReference type="Proteomes" id="UP001597187">
    <property type="component" value="Unassembled WGS sequence"/>
</dbReference>
<keyword evidence="4" id="KW-1278">Translocase</keyword>